<dbReference type="RefSeq" id="WP_074642474.1">
    <property type="nucleotide sequence ID" value="NZ_CAKJXA010000099.1"/>
</dbReference>
<evidence type="ECO:0000313" key="1">
    <source>
        <dbReference type="EMBL" id="OUA02090.1"/>
    </source>
</evidence>
<dbReference type="EMBL" id="NFEM01000081">
    <property type="protein sequence ID" value="OUA02090.1"/>
    <property type="molecule type" value="Genomic_DNA"/>
</dbReference>
<protein>
    <submittedName>
        <fullName evidence="1">Uncharacterized protein</fullName>
    </submittedName>
</protein>
<reference evidence="1 2" key="1">
    <citation type="submission" date="2016-10" db="EMBL/GenBank/DDBJ databases">
        <title>Comparative genomics of Bacillus thuringiensis reveals a path to pathogens against multiple invertebrate hosts.</title>
        <authorList>
            <person name="Zheng J."/>
            <person name="Gao Q."/>
            <person name="Liu H."/>
            <person name="Peng D."/>
            <person name="Ruan L."/>
            <person name="Sun M."/>
        </authorList>
    </citation>
    <scope>NUCLEOTIDE SEQUENCE [LARGE SCALE GENOMIC DNA]</scope>
    <source>
        <strain evidence="1">HD5</strain>
    </source>
</reference>
<proteinExistence type="predicted"/>
<comment type="caution">
    <text evidence="1">The sequence shown here is derived from an EMBL/GenBank/DDBJ whole genome shotgun (WGS) entry which is preliminary data.</text>
</comment>
<sequence length="117" mass="13332">MNTTLIVNRLDDWFVFEDTQNDPFYLAFSLLEKLSTRPKLGLVYNRIDLIKKLAAEKSTEAIKALDQAIILLTSRSLIVVKENKKDFGSALFISEAGVKALKRFRKEMKYGTGENKS</sequence>
<dbReference type="Proteomes" id="UP000194551">
    <property type="component" value="Unassembled WGS sequence"/>
</dbReference>
<organism evidence="1 2">
    <name type="scientific">Bacillus thuringiensis</name>
    <dbReference type="NCBI Taxonomy" id="1428"/>
    <lineage>
        <taxon>Bacteria</taxon>
        <taxon>Bacillati</taxon>
        <taxon>Bacillota</taxon>
        <taxon>Bacilli</taxon>
        <taxon>Bacillales</taxon>
        <taxon>Bacillaceae</taxon>
        <taxon>Bacillus</taxon>
        <taxon>Bacillus cereus group</taxon>
    </lineage>
</organism>
<gene>
    <name evidence="1" type="ORF">BK774_16605</name>
</gene>
<dbReference type="AlphaFoldDB" id="A0A9X6KDY3"/>
<accession>A0A9X6KDY3</accession>
<evidence type="ECO:0000313" key="2">
    <source>
        <dbReference type="Proteomes" id="UP000194551"/>
    </source>
</evidence>
<name>A0A9X6KDY3_BACTU</name>